<dbReference type="GO" id="GO:0016746">
    <property type="term" value="F:acyltransferase activity"/>
    <property type="evidence" value="ECO:0007669"/>
    <property type="project" value="UniProtKB-KW"/>
</dbReference>
<comment type="subcellular location">
    <subcellularLocation>
        <location evidence="1">Cell inner membrane</location>
    </subcellularLocation>
</comment>
<evidence type="ECO:0000313" key="7">
    <source>
        <dbReference type="EMBL" id="STX81124.1"/>
    </source>
</evidence>
<evidence type="ECO:0000256" key="1">
    <source>
        <dbReference type="ARBA" id="ARBA00004533"/>
    </source>
</evidence>
<evidence type="ECO:0000256" key="2">
    <source>
        <dbReference type="ARBA" id="ARBA00022475"/>
    </source>
</evidence>
<dbReference type="PANTHER" id="PTHR30606:SF10">
    <property type="entry name" value="PHOSPHATIDYLINOSITOL MANNOSIDE ACYLTRANSFERASE"/>
    <property type="match status" value="1"/>
</dbReference>
<dbReference type="EMBL" id="UGOL01000001">
    <property type="protein sequence ID" value="STX81124.1"/>
    <property type="molecule type" value="Genomic_DNA"/>
</dbReference>
<organism evidence="7 8">
    <name type="scientific">Legionella pneumophila</name>
    <dbReference type="NCBI Taxonomy" id="446"/>
    <lineage>
        <taxon>Bacteria</taxon>
        <taxon>Pseudomonadati</taxon>
        <taxon>Pseudomonadota</taxon>
        <taxon>Gammaproteobacteria</taxon>
        <taxon>Legionellales</taxon>
        <taxon>Legionellaceae</taxon>
        <taxon>Legionella</taxon>
    </lineage>
</organism>
<dbReference type="Proteomes" id="UP000254631">
    <property type="component" value="Unassembled WGS sequence"/>
</dbReference>
<evidence type="ECO:0000256" key="3">
    <source>
        <dbReference type="ARBA" id="ARBA00022519"/>
    </source>
</evidence>
<evidence type="ECO:0000313" key="8">
    <source>
        <dbReference type="Proteomes" id="UP000254631"/>
    </source>
</evidence>
<dbReference type="GO" id="GO:0005886">
    <property type="term" value="C:plasma membrane"/>
    <property type="evidence" value="ECO:0007669"/>
    <property type="project" value="UniProtKB-SubCell"/>
</dbReference>
<dbReference type="Pfam" id="PF03279">
    <property type="entry name" value="Lip_A_acyltrans"/>
    <property type="match status" value="1"/>
</dbReference>
<keyword evidence="4 7" id="KW-0808">Transferase</keyword>
<gene>
    <name evidence="7" type="primary">htrB_2</name>
    <name evidence="7" type="ORF">NCTC12000_03151</name>
</gene>
<sequence length="278" mass="32714">MANYHLSKLRVTFAGLLFYWVLPLRKQIVLSNIDLVFKNTATSAEKTRLAKAFYSHVASILKELFWMGWASSKRLTNKIEIHGLEHLESAVNQDKGVFLLTGHLGNWELAYTLGFSRLMPQYGQFNIIRRPIKIKWLESILFKRMMRYGLTIISSVSAPKKINQAIRNKELVLFTIDQHAKLENKSGIAVEFFGLRAGTYRSLAFFAHKHQTPVVPVSGYRLHNGKHVIKFHPEIEWEFRVDKEQAIYRNTLRYNQALEQLILEHPEQWWWVHRRWKL</sequence>
<protein>
    <submittedName>
        <fullName evidence="7">Lipid A lauroyl acyltransferase</fullName>
        <ecNumber evidence="7">2.3.1.-</ecNumber>
    </submittedName>
</protein>
<keyword evidence="3" id="KW-0997">Cell inner membrane</keyword>
<keyword evidence="6 7" id="KW-0012">Acyltransferase</keyword>
<dbReference type="CDD" id="cd07984">
    <property type="entry name" value="LPLAT_LABLAT-like"/>
    <property type="match status" value="1"/>
</dbReference>
<name>A0A378KH53_LEGPN</name>
<evidence type="ECO:0000256" key="6">
    <source>
        <dbReference type="ARBA" id="ARBA00023315"/>
    </source>
</evidence>
<keyword evidence="2" id="KW-1003">Cell membrane</keyword>
<proteinExistence type="predicted"/>
<evidence type="ECO:0000256" key="4">
    <source>
        <dbReference type="ARBA" id="ARBA00022679"/>
    </source>
</evidence>
<dbReference type="EC" id="2.3.1.-" evidence="7"/>
<reference evidence="7 8" key="1">
    <citation type="submission" date="2018-06" db="EMBL/GenBank/DDBJ databases">
        <authorList>
            <consortium name="Pathogen Informatics"/>
            <person name="Doyle S."/>
        </authorList>
    </citation>
    <scope>NUCLEOTIDE SEQUENCE [LARGE SCALE GENOMIC DNA]</scope>
    <source>
        <strain evidence="7 8">NCTC12000</strain>
    </source>
</reference>
<keyword evidence="5" id="KW-0472">Membrane</keyword>
<dbReference type="RefSeq" id="WP_027219947.1">
    <property type="nucleotide sequence ID" value="NZ_BAZA01000140.1"/>
</dbReference>
<dbReference type="GO" id="GO:0009247">
    <property type="term" value="P:glycolipid biosynthetic process"/>
    <property type="evidence" value="ECO:0007669"/>
    <property type="project" value="UniProtKB-ARBA"/>
</dbReference>
<dbReference type="AlphaFoldDB" id="A0A378KH53"/>
<evidence type="ECO:0000256" key="5">
    <source>
        <dbReference type="ARBA" id="ARBA00023136"/>
    </source>
</evidence>
<accession>A0A378KH53</accession>
<dbReference type="PANTHER" id="PTHR30606">
    <property type="entry name" value="LIPID A BIOSYNTHESIS LAUROYL ACYLTRANSFERASE"/>
    <property type="match status" value="1"/>
</dbReference>
<dbReference type="InterPro" id="IPR004960">
    <property type="entry name" value="LipA_acyltrans"/>
</dbReference>